<protein>
    <submittedName>
        <fullName evidence="8">Ocs element-binding factor 1</fullName>
    </submittedName>
</protein>
<organism evidence="8 9">
    <name type="scientific">Musa troglodytarum</name>
    <name type="common">fe'i banana</name>
    <dbReference type="NCBI Taxonomy" id="320322"/>
    <lineage>
        <taxon>Eukaryota</taxon>
        <taxon>Viridiplantae</taxon>
        <taxon>Streptophyta</taxon>
        <taxon>Embryophyta</taxon>
        <taxon>Tracheophyta</taxon>
        <taxon>Spermatophyta</taxon>
        <taxon>Magnoliopsida</taxon>
        <taxon>Liliopsida</taxon>
        <taxon>Zingiberales</taxon>
        <taxon>Musaceae</taxon>
        <taxon>Musa</taxon>
    </lineage>
</organism>
<feature type="domain" description="BZIP" evidence="7">
    <location>
        <begin position="68"/>
        <end position="118"/>
    </location>
</feature>
<dbReference type="SMART" id="SM00338">
    <property type="entry name" value="BRLZ"/>
    <property type="match status" value="1"/>
</dbReference>
<dbReference type="InterPro" id="IPR046347">
    <property type="entry name" value="bZIP_sf"/>
</dbReference>
<keyword evidence="4" id="KW-0804">Transcription</keyword>
<feature type="region of interest" description="Disordered" evidence="6">
    <location>
        <begin position="66"/>
        <end position="91"/>
    </location>
</feature>
<evidence type="ECO:0000313" key="8">
    <source>
        <dbReference type="EMBL" id="URD97647.1"/>
    </source>
</evidence>
<evidence type="ECO:0000256" key="1">
    <source>
        <dbReference type="ARBA" id="ARBA00004123"/>
    </source>
</evidence>
<dbReference type="Gene3D" id="1.20.5.170">
    <property type="match status" value="1"/>
</dbReference>
<dbReference type="GO" id="GO:0045893">
    <property type="term" value="P:positive regulation of DNA-templated transcription"/>
    <property type="evidence" value="ECO:0007669"/>
    <property type="project" value="TreeGrafter"/>
</dbReference>
<dbReference type="GO" id="GO:0000976">
    <property type="term" value="F:transcription cis-regulatory region binding"/>
    <property type="evidence" value="ECO:0007669"/>
    <property type="project" value="TreeGrafter"/>
</dbReference>
<dbReference type="PANTHER" id="PTHR45764:SF76">
    <property type="entry name" value="OS02G0132500 PROTEIN"/>
    <property type="match status" value="1"/>
</dbReference>
<dbReference type="EMBL" id="CP097506">
    <property type="protein sequence ID" value="URD97647.1"/>
    <property type="molecule type" value="Genomic_DNA"/>
</dbReference>
<dbReference type="InterPro" id="IPR004827">
    <property type="entry name" value="bZIP"/>
</dbReference>
<evidence type="ECO:0000313" key="9">
    <source>
        <dbReference type="Proteomes" id="UP001055439"/>
    </source>
</evidence>
<dbReference type="AlphaFoldDB" id="A0A9E7FPD1"/>
<dbReference type="FunFam" id="1.20.5.170:FF:000020">
    <property type="entry name" value="BZIP transcription factor"/>
    <property type="match status" value="1"/>
</dbReference>
<keyword evidence="2" id="KW-0805">Transcription regulation</keyword>
<dbReference type="PROSITE" id="PS00036">
    <property type="entry name" value="BZIP_BASIC"/>
    <property type="match status" value="1"/>
</dbReference>
<evidence type="ECO:0000256" key="2">
    <source>
        <dbReference type="ARBA" id="ARBA00023015"/>
    </source>
</evidence>
<evidence type="ECO:0000256" key="5">
    <source>
        <dbReference type="ARBA" id="ARBA00023242"/>
    </source>
</evidence>
<proteinExistence type="predicted"/>
<dbReference type="GO" id="GO:0003700">
    <property type="term" value="F:DNA-binding transcription factor activity"/>
    <property type="evidence" value="ECO:0007669"/>
    <property type="project" value="InterPro"/>
</dbReference>
<comment type="subcellular location">
    <subcellularLocation>
        <location evidence="1">Nucleus</location>
    </subcellularLocation>
</comment>
<evidence type="ECO:0000259" key="7">
    <source>
        <dbReference type="PROSITE" id="PS50217"/>
    </source>
</evidence>
<sequence>MSAIISEILLSGFMISSTLRRRTHLVQSFSVVFLYWFYVFSASPCRTSSGSSLLQNSGSKQDLQAVINQKKQKRMTSNRESARRSRMRKQKHLDDLTAQLNQLRKENSQIMTSLTLITHHYFAVEADNSVLRTRLVELSSRLQSLDEILQCLNGNNPISNGLSVTALRSLIASAIHATSLT</sequence>
<dbReference type="SUPFAM" id="SSF57959">
    <property type="entry name" value="Leucine zipper domain"/>
    <property type="match status" value="1"/>
</dbReference>
<accession>A0A9E7FPD1</accession>
<evidence type="ECO:0000256" key="3">
    <source>
        <dbReference type="ARBA" id="ARBA00023125"/>
    </source>
</evidence>
<gene>
    <name evidence="8" type="ORF">MUK42_31341</name>
</gene>
<keyword evidence="3" id="KW-0238">DNA-binding</keyword>
<dbReference type="CDD" id="cd14702">
    <property type="entry name" value="bZIP_plant_GBF1"/>
    <property type="match status" value="1"/>
</dbReference>
<dbReference type="GO" id="GO:0046982">
    <property type="term" value="F:protein heterodimerization activity"/>
    <property type="evidence" value="ECO:0007669"/>
    <property type="project" value="UniProtKB-ARBA"/>
</dbReference>
<dbReference type="GO" id="GO:0005634">
    <property type="term" value="C:nucleus"/>
    <property type="evidence" value="ECO:0007669"/>
    <property type="project" value="UniProtKB-SubCell"/>
</dbReference>
<reference evidence="8" key="1">
    <citation type="submission" date="2022-05" db="EMBL/GenBank/DDBJ databases">
        <title>The Musa troglodytarum L. genome provides insights into the mechanism of non-climacteric behaviour and enrichment of carotenoids.</title>
        <authorList>
            <person name="Wang J."/>
        </authorList>
    </citation>
    <scope>NUCLEOTIDE SEQUENCE</scope>
    <source>
        <tissue evidence="8">Leaf</tissue>
    </source>
</reference>
<dbReference type="OrthoDB" id="1255500at2759"/>
<keyword evidence="5" id="KW-0539">Nucleus</keyword>
<name>A0A9E7FPD1_9LILI</name>
<dbReference type="PROSITE" id="PS50217">
    <property type="entry name" value="BZIP"/>
    <property type="match status" value="1"/>
</dbReference>
<dbReference type="PANTHER" id="PTHR45764">
    <property type="entry name" value="BZIP TRANSCRIPTION FACTOR 44"/>
    <property type="match status" value="1"/>
</dbReference>
<evidence type="ECO:0000256" key="6">
    <source>
        <dbReference type="SAM" id="MobiDB-lite"/>
    </source>
</evidence>
<evidence type="ECO:0000256" key="4">
    <source>
        <dbReference type="ARBA" id="ARBA00023163"/>
    </source>
</evidence>
<dbReference type="Proteomes" id="UP001055439">
    <property type="component" value="Chromosome 4"/>
</dbReference>
<dbReference type="Pfam" id="PF00170">
    <property type="entry name" value="bZIP_1"/>
    <property type="match status" value="1"/>
</dbReference>
<dbReference type="InterPro" id="IPR045314">
    <property type="entry name" value="bZIP_plant_GBF1"/>
</dbReference>
<keyword evidence="9" id="KW-1185">Reference proteome</keyword>